<proteinExistence type="predicted"/>
<evidence type="ECO:0000313" key="2">
    <source>
        <dbReference type="Proteomes" id="UP001597365"/>
    </source>
</evidence>
<organism evidence="1 2">
    <name type="scientific">Streptomyces desertarenae</name>
    <dbReference type="NCBI Taxonomy" id="2666184"/>
    <lineage>
        <taxon>Bacteria</taxon>
        <taxon>Bacillati</taxon>
        <taxon>Actinomycetota</taxon>
        <taxon>Actinomycetes</taxon>
        <taxon>Kitasatosporales</taxon>
        <taxon>Streptomycetaceae</taxon>
        <taxon>Streptomyces</taxon>
    </lineage>
</organism>
<accession>A0ABW4PF21</accession>
<evidence type="ECO:0000313" key="1">
    <source>
        <dbReference type="EMBL" id="MFD1828863.1"/>
    </source>
</evidence>
<dbReference type="Proteomes" id="UP001597365">
    <property type="component" value="Unassembled WGS sequence"/>
</dbReference>
<keyword evidence="2" id="KW-1185">Reference proteome</keyword>
<dbReference type="RefSeq" id="WP_380896842.1">
    <property type="nucleotide sequence ID" value="NZ_JBHUFU010000002.1"/>
</dbReference>
<comment type="caution">
    <text evidence="1">The sequence shown here is derived from an EMBL/GenBank/DDBJ whole genome shotgun (WGS) entry which is preliminary data.</text>
</comment>
<sequence>MTGVRALRIAAGTEAVSLALLLLNLLTVHAEAVASLAGPLHGTAYLAAIAAAWQATTAADASARWYALVPGVGGLLALRRIGRDPAPGVRRG</sequence>
<reference evidence="2" key="1">
    <citation type="journal article" date="2019" name="Int. J. Syst. Evol. Microbiol.">
        <title>The Global Catalogue of Microorganisms (GCM) 10K type strain sequencing project: providing services to taxonomists for standard genome sequencing and annotation.</title>
        <authorList>
            <consortium name="The Broad Institute Genomics Platform"/>
            <consortium name="The Broad Institute Genome Sequencing Center for Infectious Disease"/>
            <person name="Wu L."/>
            <person name="Ma J."/>
        </authorList>
    </citation>
    <scope>NUCLEOTIDE SEQUENCE [LARGE SCALE GENOMIC DNA]</scope>
    <source>
        <strain evidence="2">CGMCC 4.7455</strain>
    </source>
</reference>
<name>A0ABW4PF21_9ACTN</name>
<dbReference type="EMBL" id="JBHUFU010000002">
    <property type="protein sequence ID" value="MFD1828863.1"/>
    <property type="molecule type" value="Genomic_DNA"/>
</dbReference>
<gene>
    <name evidence="1" type="ORF">ACFSJS_04185</name>
</gene>
<protein>
    <recommendedName>
        <fullName evidence="3">DUF3817 domain-containing protein</fullName>
    </recommendedName>
</protein>
<evidence type="ECO:0008006" key="3">
    <source>
        <dbReference type="Google" id="ProtNLM"/>
    </source>
</evidence>